<dbReference type="Proteomes" id="UP001500839">
    <property type="component" value="Unassembled WGS sequence"/>
</dbReference>
<dbReference type="EMBL" id="BAABKQ010000002">
    <property type="protein sequence ID" value="GAA4825018.1"/>
    <property type="molecule type" value="Genomic_DNA"/>
</dbReference>
<accession>A0ABP9D259</accession>
<organism evidence="2 3">
    <name type="scientific">Tomitella cavernea</name>
    <dbReference type="NCBI Taxonomy" id="1387982"/>
    <lineage>
        <taxon>Bacteria</taxon>
        <taxon>Bacillati</taxon>
        <taxon>Actinomycetota</taxon>
        <taxon>Actinomycetes</taxon>
        <taxon>Mycobacteriales</taxon>
        <taxon>Tomitella</taxon>
    </lineage>
</organism>
<feature type="region of interest" description="Disordered" evidence="1">
    <location>
        <begin position="73"/>
        <end position="101"/>
    </location>
</feature>
<protein>
    <submittedName>
        <fullName evidence="2">Uncharacterized protein</fullName>
    </submittedName>
</protein>
<evidence type="ECO:0000256" key="1">
    <source>
        <dbReference type="SAM" id="MobiDB-lite"/>
    </source>
</evidence>
<comment type="caution">
    <text evidence="2">The sequence shown here is derived from an EMBL/GenBank/DDBJ whole genome shotgun (WGS) entry which is preliminary data.</text>
</comment>
<evidence type="ECO:0000313" key="2">
    <source>
        <dbReference type="EMBL" id="GAA4825018.1"/>
    </source>
</evidence>
<gene>
    <name evidence="2" type="ORF">GCM10023353_37560</name>
</gene>
<keyword evidence="3" id="KW-1185">Reference proteome</keyword>
<feature type="compositionally biased region" description="Gly residues" evidence="1">
    <location>
        <begin position="91"/>
        <end position="101"/>
    </location>
</feature>
<evidence type="ECO:0000313" key="3">
    <source>
        <dbReference type="Proteomes" id="UP001500839"/>
    </source>
</evidence>
<name>A0ABP9D259_9ACTN</name>
<reference evidence="3" key="1">
    <citation type="journal article" date="2019" name="Int. J. Syst. Evol. Microbiol.">
        <title>The Global Catalogue of Microorganisms (GCM) 10K type strain sequencing project: providing services to taxonomists for standard genome sequencing and annotation.</title>
        <authorList>
            <consortium name="The Broad Institute Genomics Platform"/>
            <consortium name="The Broad Institute Genome Sequencing Center for Infectious Disease"/>
            <person name="Wu L."/>
            <person name="Ma J."/>
        </authorList>
    </citation>
    <scope>NUCLEOTIDE SEQUENCE [LARGE SCALE GENOMIC DNA]</scope>
    <source>
        <strain evidence="3">JCM 18542</strain>
    </source>
</reference>
<proteinExistence type="predicted"/>
<sequence>MGECGDDFQCRYHRDVAERRVPGCQVLGPGDRCVRSLLAERAEIRGARMPVQGDQAASREKLCAPAGQLRCGRGPARRIGGDRRGLRRSRGAGGSGGPGIPGAGLACWGAARREHEGEQHEYGYGGYGHARRRGVLTGTHTGAAGI</sequence>